<name>A0A4R6WKS1_9SPHI</name>
<keyword evidence="3" id="KW-1185">Reference proteome</keyword>
<comment type="caution">
    <text evidence="2">The sequence shown here is derived from an EMBL/GenBank/DDBJ whole genome shotgun (WGS) entry which is preliminary data.</text>
</comment>
<keyword evidence="1" id="KW-0732">Signal</keyword>
<organism evidence="2 3">
    <name type="scientific">Sphingobacterium yanglingense</name>
    <dbReference type="NCBI Taxonomy" id="1437280"/>
    <lineage>
        <taxon>Bacteria</taxon>
        <taxon>Pseudomonadati</taxon>
        <taxon>Bacteroidota</taxon>
        <taxon>Sphingobacteriia</taxon>
        <taxon>Sphingobacteriales</taxon>
        <taxon>Sphingobacteriaceae</taxon>
        <taxon>Sphingobacterium</taxon>
    </lineage>
</organism>
<dbReference type="RefSeq" id="WP_133583115.1">
    <property type="nucleotide sequence ID" value="NZ_SNYV01000011.1"/>
</dbReference>
<feature type="chain" id="PRO_5020723602" evidence="1">
    <location>
        <begin position="24"/>
        <end position="74"/>
    </location>
</feature>
<dbReference type="AlphaFoldDB" id="A0A4R6WKS1"/>
<dbReference type="OrthoDB" id="9802489at2"/>
<proteinExistence type="predicted"/>
<evidence type="ECO:0000256" key="1">
    <source>
        <dbReference type="SAM" id="SignalP"/>
    </source>
</evidence>
<dbReference type="Proteomes" id="UP000295292">
    <property type="component" value="Unassembled WGS sequence"/>
</dbReference>
<protein>
    <submittedName>
        <fullName evidence="2">Uncharacterized protein</fullName>
    </submittedName>
</protein>
<feature type="signal peptide" evidence="1">
    <location>
        <begin position="1"/>
        <end position="23"/>
    </location>
</feature>
<dbReference type="EMBL" id="SNYV01000011">
    <property type="protein sequence ID" value="TDQ79312.1"/>
    <property type="molecule type" value="Genomic_DNA"/>
</dbReference>
<accession>A0A4R6WKS1</accession>
<reference evidence="2 3" key="1">
    <citation type="submission" date="2019-03" db="EMBL/GenBank/DDBJ databases">
        <title>Genomic Encyclopedia of Archaeal and Bacterial Type Strains, Phase II (KMG-II): from individual species to whole genera.</title>
        <authorList>
            <person name="Goeker M."/>
        </authorList>
    </citation>
    <scope>NUCLEOTIDE SEQUENCE [LARGE SCALE GENOMIC DNA]</scope>
    <source>
        <strain evidence="2 3">DSM 28353</strain>
    </source>
</reference>
<sequence length="74" mass="8472">MKKTLYILSTLTYILLFAHFASANTRTAKSTESSPTEQALTLSKKKWIWMINREVDSLDGLFHEDIISRQPGIN</sequence>
<gene>
    <name evidence="2" type="ORF">CLV99_0748</name>
</gene>
<evidence type="ECO:0000313" key="2">
    <source>
        <dbReference type="EMBL" id="TDQ79312.1"/>
    </source>
</evidence>
<evidence type="ECO:0000313" key="3">
    <source>
        <dbReference type="Proteomes" id="UP000295292"/>
    </source>
</evidence>